<organism evidence="2 3">
    <name type="scientific">Arabidopsis arenosa</name>
    <name type="common">Sand rock-cress</name>
    <name type="synonym">Cardaminopsis arenosa</name>
    <dbReference type="NCBI Taxonomy" id="38785"/>
    <lineage>
        <taxon>Eukaryota</taxon>
        <taxon>Viridiplantae</taxon>
        <taxon>Streptophyta</taxon>
        <taxon>Embryophyta</taxon>
        <taxon>Tracheophyta</taxon>
        <taxon>Spermatophyta</taxon>
        <taxon>Magnoliopsida</taxon>
        <taxon>eudicotyledons</taxon>
        <taxon>Gunneridae</taxon>
        <taxon>Pentapetalae</taxon>
        <taxon>rosids</taxon>
        <taxon>malvids</taxon>
        <taxon>Brassicales</taxon>
        <taxon>Brassicaceae</taxon>
        <taxon>Camelineae</taxon>
        <taxon>Arabidopsis</taxon>
    </lineage>
</organism>
<dbReference type="SUPFAM" id="SSF57938">
    <property type="entry name" value="DnaJ/Hsp40 cysteine-rich domain"/>
    <property type="match status" value="1"/>
</dbReference>
<dbReference type="InterPro" id="IPR036869">
    <property type="entry name" value="J_dom_sf"/>
</dbReference>
<dbReference type="GO" id="GO:0009535">
    <property type="term" value="C:chloroplast thylakoid membrane"/>
    <property type="evidence" value="ECO:0007669"/>
    <property type="project" value="TreeGrafter"/>
</dbReference>
<dbReference type="GO" id="GO:0042026">
    <property type="term" value="P:protein refolding"/>
    <property type="evidence" value="ECO:0007669"/>
    <property type="project" value="TreeGrafter"/>
</dbReference>
<evidence type="ECO:0000313" key="3">
    <source>
        <dbReference type="Proteomes" id="UP000682877"/>
    </source>
</evidence>
<dbReference type="Pfam" id="PF00226">
    <property type="entry name" value="DnaJ"/>
    <property type="match status" value="1"/>
</dbReference>
<name>A0A8S2A241_ARAAE</name>
<evidence type="ECO:0000313" key="2">
    <source>
        <dbReference type="EMBL" id="CAE6002289.1"/>
    </source>
</evidence>
<gene>
    <name evidence="2" type="ORF">AARE701A_LOCUS9279</name>
</gene>
<proteinExistence type="predicted"/>
<reference evidence="2" key="1">
    <citation type="submission" date="2021-01" db="EMBL/GenBank/DDBJ databases">
        <authorList>
            <person name="Bezrukov I."/>
        </authorList>
    </citation>
    <scope>NUCLEOTIDE SEQUENCE</scope>
</reference>
<dbReference type="InterPro" id="IPR036410">
    <property type="entry name" value="HSP_DnaJ_Cys-rich_dom_sf"/>
</dbReference>
<dbReference type="PANTHER" id="PTHR43096:SF10">
    <property type="entry name" value="CHAPERONE PROTEIN DNAJ A6, CHLOROPLASTIC"/>
    <property type="match status" value="1"/>
</dbReference>
<dbReference type="EMBL" id="LR999454">
    <property type="protein sequence ID" value="CAE6002289.1"/>
    <property type="molecule type" value="Genomic_DNA"/>
</dbReference>
<dbReference type="PROSITE" id="PS50076">
    <property type="entry name" value="DNAJ_2"/>
    <property type="match status" value="1"/>
</dbReference>
<dbReference type="Gene3D" id="6.20.20.10">
    <property type="match status" value="1"/>
</dbReference>
<dbReference type="CDD" id="cd06257">
    <property type="entry name" value="DnaJ"/>
    <property type="match status" value="1"/>
</dbReference>
<dbReference type="GO" id="GO:0051082">
    <property type="term" value="F:unfolded protein binding"/>
    <property type="evidence" value="ECO:0007669"/>
    <property type="project" value="TreeGrafter"/>
</dbReference>
<feature type="domain" description="J" evidence="1">
    <location>
        <begin position="20"/>
        <end position="83"/>
    </location>
</feature>
<keyword evidence="3" id="KW-1185">Reference proteome</keyword>
<protein>
    <recommendedName>
        <fullName evidence="1">J domain-containing protein</fullName>
    </recommendedName>
</protein>
<dbReference type="SMART" id="SM00271">
    <property type="entry name" value="DnaJ"/>
    <property type="match status" value="1"/>
</dbReference>
<dbReference type="InterPro" id="IPR001623">
    <property type="entry name" value="DnaJ_domain"/>
</dbReference>
<evidence type="ECO:0000259" key="1">
    <source>
        <dbReference type="PROSITE" id="PS50076"/>
    </source>
</evidence>
<dbReference type="Proteomes" id="UP000682877">
    <property type="component" value="Chromosome 4"/>
</dbReference>
<accession>A0A8S2A241</accession>
<dbReference type="PRINTS" id="PR00625">
    <property type="entry name" value="JDOMAIN"/>
</dbReference>
<sequence length="162" mass="17990">MSRNMRNCRGSRFIVKADAVYYLVLGVPKNATLSEIKTAYRKLALSYHPDVNKNPDAEERFIEISNAYEILSEEMKSLYDKYGEAGMEDMGEWFQNEEFELYSLKTLKAKCTTCGGLGQVVSSACAPLDLNQQVMTCSSCNGTGVVRALDDETDKSQGIGRG</sequence>
<dbReference type="Gene3D" id="1.10.287.110">
    <property type="entry name" value="DnaJ domain"/>
    <property type="match status" value="1"/>
</dbReference>
<dbReference type="AlphaFoldDB" id="A0A8S2A241"/>
<dbReference type="PANTHER" id="PTHR43096">
    <property type="entry name" value="DNAJ HOMOLOG 1, MITOCHONDRIAL-RELATED"/>
    <property type="match status" value="1"/>
</dbReference>
<dbReference type="SUPFAM" id="SSF46565">
    <property type="entry name" value="Chaperone J-domain"/>
    <property type="match status" value="1"/>
</dbReference>